<feature type="transmembrane region" description="Helical" evidence="8">
    <location>
        <begin position="550"/>
        <end position="573"/>
    </location>
</feature>
<feature type="transmembrane region" description="Helical" evidence="8">
    <location>
        <begin position="440"/>
        <end position="467"/>
    </location>
</feature>
<feature type="transmembrane region" description="Helical" evidence="8">
    <location>
        <begin position="517"/>
        <end position="535"/>
    </location>
</feature>
<name>A0AA36CTX1_9BILA</name>
<evidence type="ECO:0000313" key="9">
    <source>
        <dbReference type="EMBL" id="CAJ0573896.1"/>
    </source>
</evidence>
<feature type="signal peptide" evidence="8">
    <location>
        <begin position="1"/>
        <end position="21"/>
    </location>
</feature>
<keyword evidence="6 8" id="KW-0472">Membrane</keyword>
<dbReference type="PANTHER" id="PTHR10766">
    <property type="entry name" value="TRANSMEMBRANE 9 SUPERFAMILY PROTEIN"/>
    <property type="match status" value="1"/>
</dbReference>
<dbReference type="EMBL" id="CATQJA010002625">
    <property type="protein sequence ID" value="CAJ0573896.1"/>
    <property type="molecule type" value="Genomic_DNA"/>
</dbReference>
<evidence type="ECO:0000256" key="8">
    <source>
        <dbReference type="RuleBase" id="RU363079"/>
    </source>
</evidence>
<accession>A0AA36CTX1</accession>
<protein>
    <recommendedName>
        <fullName evidence="8">Transmembrane 9 superfamily member</fullName>
    </recommendedName>
</protein>
<feature type="transmembrane region" description="Helical" evidence="8">
    <location>
        <begin position="352"/>
        <end position="374"/>
    </location>
</feature>
<keyword evidence="4 8" id="KW-0732">Signal</keyword>
<evidence type="ECO:0000256" key="2">
    <source>
        <dbReference type="ARBA" id="ARBA00005227"/>
    </source>
</evidence>
<feature type="non-terminal residue" evidence="9">
    <location>
        <position position="1"/>
    </location>
</feature>
<keyword evidence="10" id="KW-1185">Reference proteome</keyword>
<feature type="transmembrane region" description="Helical" evidence="8">
    <location>
        <begin position="223"/>
        <end position="247"/>
    </location>
</feature>
<dbReference type="GO" id="GO:0072657">
    <property type="term" value="P:protein localization to membrane"/>
    <property type="evidence" value="ECO:0007669"/>
    <property type="project" value="TreeGrafter"/>
</dbReference>
<organism evidence="9 10">
    <name type="scientific">Mesorhabditis spiculigera</name>
    <dbReference type="NCBI Taxonomy" id="96644"/>
    <lineage>
        <taxon>Eukaryota</taxon>
        <taxon>Metazoa</taxon>
        <taxon>Ecdysozoa</taxon>
        <taxon>Nematoda</taxon>
        <taxon>Chromadorea</taxon>
        <taxon>Rhabditida</taxon>
        <taxon>Rhabditina</taxon>
        <taxon>Rhabditomorpha</taxon>
        <taxon>Rhabditoidea</taxon>
        <taxon>Rhabditidae</taxon>
        <taxon>Mesorhabditinae</taxon>
        <taxon>Mesorhabditis</taxon>
    </lineage>
</organism>
<evidence type="ECO:0000256" key="1">
    <source>
        <dbReference type="ARBA" id="ARBA00004542"/>
    </source>
</evidence>
<feature type="transmembrane region" description="Helical" evidence="8">
    <location>
        <begin position="286"/>
        <end position="309"/>
    </location>
</feature>
<comment type="function">
    <text evidence="7">Plays an essential role in autophagy.</text>
</comment>
<feature type="chain" id="PRO_5041480640" description="Transmembrane 9 superfamily member" evidence="8">
    <location>
        <begin position="22"/>
        <end position="587"/>
    </location>
</feature>
<gene>
    <name evidence="9" type="ORF">MSPICULIGERA_LOCUS12241</name>
</gene>
<keyword evidence="5 8" id="KW-1133">Transmembrane helix</keyword>
<evidence type="ECO:0000313" key="10">
    <source>
        <dbReference type="Proteomes" id="UP001177023"/>
    </source>
</evidence>
<sequence length="587" mass="66834">MLIKTTIFSVIFLTYFHPSQSANIVHYGKGERVDVYVNKVGPYANPHETYHYYSLPICRPDRIIHKSLSLGQVLEGDRMAESHYLFKFADDQEMGSLCGERTLSLLDTQRLVAAIEEEYFFEIIIDDLRIRNFLGFVEESKQVFPHVHRVFVYTEYPFIVEYNGDTIISINLTMNAQSAKEVDFERELTIDFRYAIKWISVDKPVDKRPSDGQLLFSARSMQVHWLSVINALLLVILLIIGVTLILFSAVRRDLMNYNEIEDTDILMENGWKTVFLDVFRKPKYPMLLSAVLGVGTQFLTIGLAIQIVATTNLINIHHHGNLNTLLIFLYASTSFIAGYVSAAKYKQLDGKWWITNVNLTSGLFGVPMMVVWMLNNSVAWANESTQALPWTTVVIVLIIALAFGYPLAIAGALAGRHISSKFSPPCRTRTVPRQIPAAPVYLHGIVTAFFGGLLPFSSIFLELYYIFSTIWGRETYTLFHMLSISFGVVVAVVACLSIALTYFQLNVEDYRWWWRSIFNGGSSALFIFAYGVYFLRHQSSMSGAVQLTEFFTHLSLLCYIAFLSLGTVSYFAAERFVFYIFSHVKTD</sequence>
<dbReference type="InterPro" id="IPR004240">
    <property type="entry name" value="EMP70"/>
</dbReference>
<feature type="transmembrane region" description="Helical" evidence="8">
    <location>
        <begin position="321"/>
        <end position="340"/>
    </location>
</feature>
<keyword evidence="3 8" id="KW-0812">Transmembrane</keyword>
<reference evidence="9" key="1">
    <citation type="submission" date="2023-06" db="EMBL/GenBank/DDBJ databases">
        <authorList>
            <person name="Delattre M."/>
        </authorList>
    </citation>
    <scope>NUCLEOTIDE SEQUENCE</scope>
    <source>
        <strain evidence="9">AF72</strain>
    </source>
</reference>
<proteinExistence type="inferred from homology"/>
<feature type="transmembrane region" description="Helical" evidence="8">
    <location>
        <begin position="479"/>
        <end position="505"/>
    </location>
</feature>
<evidence type="ECO:0000256" key="3">
    <source>
        <dbReference type="ARBA" id="ARBA00022692"/>
    </source>
</evidence>
<comment type="subcellular location">
    <subcellularLocation>
        <location evidence="1">Cytoplasmic vesicle</location>
        <location evidence="1">Autophagosome membrane</location>
        <topology evidence="1">Multi-pass membrane protein</topology>
    </subcellularLocation>
</comment>
<dbReference type="PANTHER" id="PTHR10766:SF177">
    <property type="entry name" value="TRANSMEMBRANE 9 SUPERFAMILY MEMBER 1"/>
    <property type="match status" value="1"/>
</dbReference>
<comment type="caution">
    <text evidence="9">The sequence shown here is derived from an EMBL/GenBank/DDBJ whole genome shotgun (WGS) entry which is preliminary data.</text>
</comment>
<evidence type="ECO:0000256" key="7">
    <source>
        <dbReference type="ARBA" id="ARBA00037688"/>
    </source>
</evidence>
<dbReference type="AlphaFoldDB" id="A0AA36CTX1"/>
<evidence type="ECO:0000256" key="6">
    <source>
        <dbReference type="ARBA" id="ARBA00023136"/>
    </source>
</evidence>
<feature type="transmembrane region" description="Helical" evidence="8">
    <location>
        <begin position="394"/>
        <end position="419"/>
    </location>
</feature>
<comment type="similarity">
    <text evidence="2 8">Belongs to the nonaspanin (TM9SF) (TC 9.A.2) family.</text>
</comment>
<dbReference type="Pfam" id="PF02990">
    <property type="entry name" value="EMP70"/>
    <property type="match status" value="1"/>
</dbReference>
<evidence type="ECO:0000256" key="5">
    <source>
        <dbReference type="ARBA" id="ARBA00022989"/>
    </source>
</evidence>
<dbReference type="Proteomes" id="UP001177023">
    <property type="component" value="Unassembled WGS sequence"/>
</dbReference>
<evidence type="ECO:0000256" key="4">
    <source>
        <dbReference type="ARBA" id="ARBA00022729"/>
    </source>
</evidence>
<dbReference type="GO" id="GO:0000421">
    <property type="term" value="C:autophagosome membrane"/>
    <property type="evidence" value="ECO:0007669"/>
    <property type="project" value="UniProtKB-SubCell"/>
</dbReference>